<evidence type="ECO:0000313" key="2">
    <source>
        <dbReference type="Proteomes" id="UP001497680"/>
    </source>
</evidence>
<protein>
    <submittedName>
        <fullName evidence="1">Heterokaryon incompatibility protein-domain-containing protein</fullName>
    </submittedName>
</protein>
<comment type="caution">
    <text evidence="1">The sequence shown here is derived from an EMBL/GenBank/DDBJ whole genome shotgun (WGS) entry which is preliminary data.</text>
</comment>
<dbReference type="Proteomes" id="UP001497680">
    <property type="component" value="Unassembled WGS sequence"/>
</dbReference>
<dbReference type="EMBL" id="MU394339">
    <property type="protein sequence ID" value="KAI6084285.1"/>
    <property type="molecule type" value="Genomic_DNA"/>
</dbReference>
<sequence>MGGNIPRPELLSADGLNQEPHVKRRRQSISSAEILCSACSAVQWSFLASNQPDWHAENMVMKVPATHDELQGSTCRVCRALALIKPAELDGQDCSLRVYGSQRALTFWNTTLPSGPWNQCTLLGIVSPITSNRNFRSLGFLALLGQEPANFDFGPRRILPGSIDYSHLESVMCLCLENHPECRVLREPALVDRLRVIDCVTRNVVQAPEDCQYLALSYVWGSQKNAAAIIGDFPPVVEDSIKVTIELGFRYLWVDRHCISQDEADKHHMIGQMGRIYSNAFLTIIAAAGADAQYGLPGVGECHRVEQLEIKVDDYKLIQIFPMGSSSIKGTKWASRGWTYQEGYLSRRRLIFTDQQVIYLCTGLFAPESVAQPLRTDMLDADGNPPFLDLIPHASTFTGSNSYTPDYRPRFLLNQISEYTRRELSYETDSLDAFKGVLASYETNKKIPINHLWGIPVQGESKSSLSLLWYHKNVATRRPGFPSWSWAGWAGEVSWVSIGGVVIGDSDRCRITLSSPINTAPRQLQITSLVVKLRIAKFSLSQEQLATRTNVRIESYYEEHRRRVDGIMAVFRISSHALVAAPIFFDSQVETKGRLIGLVFALGNHVGEGHIILVLREHKHSYERTGFVAVIHTADSDSPMLYLNNEGQILDDIWIKERDHWAKHAKEITLSLD</sequence>
<reference evidence="1 2" key="1">
    <citation type="journal article" date="2022" name="New Phytol.">
        <title>Ecological generalism drives hyperdiversity of secondary metabolite gene clusters in xylarialean endophytes.</title>
        <authorList>
            <person name="Franco M.E.E."/>
            <person name="Wisecaver J.H."/>
            <person name="Arnold A.E."/>
            <person name="Ju Y.M."/>
            <person name="Slot J.C."/>
            <person name="Ahrendt S."/>
            <person name="Moore L.P."/>
            <person name="Eastman K.E."/>
            <person name="Scott K."/>
            <person name="Konkel Z."/>
            <person name="Mondo S.J."/>
            <person name="Kuo A."/>
            <person name="Hayes R.D."/>
            <person name="Haridas S."/>
            <person name="Andreopoulos B."/>
            <person name="Riley R."/>
            <person name="LaButti K."/>
            <person name="Pangilinan J."/>
            <person name="Lipzen A."/>
            <person name="Amirebrahimi M."/>
            <person name="Yan J."/>
            <person name="Adam C."/>
            <person name="Keymanesh K."/>
            <person name="Ng V."/>
            <person name="Louie K."/>
            <person name="Northen T."/>
            <person name="Drula E."/>
            <person name="Henrissat B."/>
            <person name="Hsieh H.M."/>
            <person name="Youens-Clark K."/>
            <person name="Lutzoni F."/>
            <person name="Miadlikowska J."/>
            <person name="Eastwood D.C."/>
            <person name="Hamelin R.C."/>
            <person name="Grigoriev I.V."/>
            <person name="U'Ren J.M."/>
        </authorList>
    </citation>
    <scope>NUCLEOTIDE SEQUENCE [LARGE SCALE GENOMIC DNA]</scope>
    <source>
        <strain evidence="1 2">ER1909</strain>
    </source>
</reference>
<gene>
    <name evidence="1" type="ORF">F4821DRAFT_176091</name>
</gene>
<proteinExistence type="predicted"/>
<accession>A0ACC0CV06</accession>
<organism evidence="1 2">
    <name type="scientific">Hypoxylon rubiginosum</name>
    <dbReference type="NCBI Taxonomy" id="110542"/>
    <lineage>
        <taxon>Eukaryota</taxon>
        <taxon>Fungi</taxon>
        <taxon>Dikarya</taxon>
        <taxon>Ascomycota</taxon>
        <taxon>Pezizomycotina</taxon>
        <taxon>Sordariomycetes</taxon>
        <taxon>Xylariomycetidae</taxon>
        <taxon>Xylariales</taxon>
        <taxon>Hypoxylaceae</taxon>
        <taxon>Hypoxylon</taxon>
    </lineage>
</organism>
<evidence type="ECO:0000313" key="1">
    <source>
        <dbReference type="EMBL" id="KAI6084285.1"/>
    </source>
</evidence>
<name>A0ACC0CV06_9PEZI</name>
<keyword evidence="2" id="KW-1185">Reference proteome</keyword>